<name>A0A645JKG8_9ZZZZ</name>
<dbReference type="AlphaFoldDB" id="A0A645JKG8"/>
<gene>
    <name evidence="1" type="ORF">SDC9_207858</name>
</gene>
<organism evidence="1">
    <name type="scientific">bioreactor metagenome</name>
    <dbReference type="NCBI Taxonomy" id="1076179"/>
    <lineage>
        <taxon>unclassified sequences</taxon>
        <taxon>metagenomes</taxon>
        <taxon>ecological metagenomes</taxon>
    </lineage>
</organism>
<comment type="caution">
    <text evidence="1">The sequence shown here is derived from an EMBL/GenBank/DDBJ whole genome shotgun (WGS) entry which is preliminary data.</text>
</comment>
<proteinExistence type="predicted"/>
<protein>
    <submittedName>
        <fullName evidence="1">Uncharacterized protein</fullName>
    </submittedName>
</protein>
<accession>A0A645JKG8</accession>
<reference evidence="1" key="1">
    <citation type="submission" date="2019-08" db="EMBL/GenBank/DDBJ databases">
        <authorList>
            <person name="Kucharzyk K."/>
            <person name="Murdoch R.W."/>
            <person name="Higgins S."/>
            <person name="Loffler F."/>
        </authorList>
    </citation>
    <scope>NUCLEOTIDE SEQUENCE</scope>
</reference>
<dbReference type="EMBL" id="VSSQ01135021">
    <property type="protein sequence ID" value="MPN60133.1"/>
    <property type="molecule type" value="Genomic_DNA"/>
</dbReference>
<sequence length="154" mass="16018">METQGTLVAQRNPGGHIGAAFFQQTISGSVPQGNANTLIPVRGSCIDSPDLAGGLAGLFITGTVKADKANDLVAVDGDLDLWLTVFNSFAPVSLALFNRGHGLQLIIGNQTSISLQCGSSMDLGNRFCIAKSSGTDLDTRHGKTGAETCKNRRA</sequence>
<evidence type="ECO:0000313" key="1">
    <source>
        <dbReference type="EMBL" id="MPN60133.1"/>
    </source>
</evidence>